<dbReference type="AlphaFoldDB" id="A0A352IPI9"/>
<dbReference type="GO" id="GO:0009982">
    <property type="term" value="F:pseudouridine synthase activity"/>
    <property type="evidence" value="ECO:0007669"/>
    <property type="project" value="InterPro"/>
</dbReference>
<feature type="non-terminal residue" evidence="1">
    <location>
        <position position="56"/>
    </location>
</feature>
<accession>A0A352IPI9</accession>
<name>A0A352IPI9_9GAMM</name>
<dbReference type="GO" id="GO:0006396">
    <property type="term" value="P:RNA processing"/>
    <property type="evidence" value="ECO:0007669"/>
    <property type="project" value="UniProtKB-ARBA"/>
</dbReference>
<dbReference type="GO" id="GO:0140098">
    <property type="term" value="F:catalytic activity, acting on RNA"/>
    <property type="evidence" value="ECO:0007669"/>
    <property type="project" value="UniProtKB-ARBA"/>
</dbReference>
<organism evidence="1 2">
    <name type="scientific">Marinobacter adhaerens</name>
    <dbReference type="NCBI Taxonomy" id="1033846"/>
    <lineage>
        <taxon>Bacteria</taxon>
        <taxon>Pseudomonadati</taxon>
        <taxon>Pseudomonadota</taxon>
        <taxon>Gammaproteobacteria</taxon>
        <taxon>Pseudomonadales</taxon>
        <taxon>Marinobacteraceae</taxon>
        <taxon>Marinobacter</taxon>
    </lineage>
</organism>
<feature type="non-terminal residue" evidence="1">
    <location>
        <position position="1"/>
    </location>
</feature>
<sequence>MKHINHPIIGDANHGRGRHNRYFAERFGQGRLMLAATRMAFQHPVSGKPLTISAAP</sequence>
<dbReference type="Proteomes" id="UP000263489">
    <property type="component" value="Unassembled WGS sequence"/>
</dbReference>
<dbReference type="SUPFAM" id="SSF55120">
    <property type="entry name" value="Pseudouridine synthase"/>
    <property type="match status" value="1"/>
</dbReference>
<dbReference type="InterPro" id="IPR020103">
    <property type="entry name" value="PsdUridine_synth_cat_dom_sf"/>
</dbReference>
<comment type="caution">
    <text evidence="1">The sequence shown here is derived from an EMBL/GenBank/DDBJ whole genome shotgun (WGS) entry which is preliminary data.</text>
</comment>
<dbReference type="GO" id="GO:0001522">
    <property type="term" value="P:pseudouridine synthesis"/>
    <property type="evidence" value="ECO:0007669"/>
    <property type="project" value="InterPro"/>
</dbReference>
<gene>
    <name evidence="1" type="ORF">DC045_03400</name>
</gene>
<evidence type="ECO:0000313" key="1">
    <source>
        <dbReference type="EMBL" id="HBC33372.1"/>
    </source>
</evidence>
<dbReference type="GO" id="GO:0003723">
    <property type="term" value="F:RNA binding"/>
    <property type="evidence" value="ECO:0007669"/>
    <property type="project" value="InterPro"/>
</dbReference>
<dbReference type="Gene3D" id="3.30.2350.10">
    <property type="entry name" value="Pseudouridine synthase"/>
    <property type="match status" value="1"/>
</dbReference>
<proteinExistence type="predicted"/>
<dbReference type="EMBL" id="DNNA01000054">
    <property type="protein sequence ID" value="HBC33372.1"/>
    <property type="molecule type" value="Genomic_DNA"/>
</dbReference>
<evidence type="ECO:0000313" key="2">
    <source>
        <dbReference type="Proteomes" id="UP000263489"/>
    </source>
</evidence>
<protein>
    <submittedName>
        <fullName evidence="1">Pseudouridylate synthase</fullName>
    </submittedName>
</protein>
<reference evidence="1 2" key="1">
    <citation type="journal article" date="2018" name="Nat. Biotechnol.">
        <title>A standardized bacterial taxonomy based on genome phylogeny substantially revises the tree of life.</title>
        <authorList>
            <person name="Parks D.H."/>
            <person name="Chuvochina M."/>
            <person name="Waite D.W."/>
            <person name="Rinke C."/>
            <person name="Skarshewski A."/>
            <person name="Chaumeil P.A."/>
            <person name="Hugenholtz P."/>
        </authorList>
    </citation>
    <scope>NUCLEOTIDE SEQUENCE [LARGE SCALE GENOMIC DNA]</scope>
    <source>
        <strain evidence="1">UBA9380</strain>
    </source>
</reference>